<evidence type="ECO:0000313" key="4">
    <source>
        <dbReference type="Proteomes" id="UP000219338"/>
    </source>
</evidence>
<accession>A0A284QTU4</accession>
<dbReference type="EMBL" id="FUEG01000002">
    <property type="protein sequence ID" value="SJK99898.1"/>
    <property type="molecule type" value="Genomic_DNA"/>
</dbReference>
<keyword evidence="2" id="KW-0812">Transmembrane</keyword>
<dbReference type="AlphaFoldDB" id="A0A284QTU4"/>
<keyword evidence="4" id="KW-1185">Reference proteome</keyword>
<gene>
    <name evidence="3" type="ORF">ARMOST_03209</name>
</gene>
<protein>
    <submittedName>
        <fullName evidence="3">Uncharacterized protein</fullName>
    </submittedName>
</protein>
<feature type="region of interest" description="Disordered" evidence="1">
    <location>
        <begin position="400"/>
        <end position="452"/>
    </location>
</feature>
<proteinExistence type="predicted"/>
<keyword evidence="2" id="KW-1133">Transmembrane helix</keyword>
<keyword evidence="2" id="KW-0472">Membrane</keyword>
<feature type="region of interest" description="Disordered" evidence="1">
    <location>
        <begin position="202"/>
        <end position="275"/>
    </location>
</feature>
<dbReference type="Proteomes" id="UP000219338">
    <property type="component" value="Unassembled WGS sequence"/>
</dbReference>
<sequence length="463" mass="51988">MNPNDITITITAAIGGACLLSLLTTLLVLAYTDRLHQLLCIRPIPRTPTLPTRYVLPYVQPGPLMERVGPQPTYPPVRRATYHQNSSDEFPPRNTTPGPSNVPRTPPPAYPAEDTEEYGRYLRAHYRTPSPDNPPPVHAPNPQHAHFENAQTQIRALVLKQALRHSGNTSPIWIGSPDHEPPAPLILHTASPVRIGTPAHLTAYPREDSDSDSSDYGGNEPVPKREDDDPLNAYGGDYEPGSSDGLTSSSEATSTPWMSESRWASTSPSPTQPLFHDAEEMLPWRPEYSPIETKWSTQPLPGNEYRMLAPEPRPNSESWLTTYSHWPSPRETAQTWMEPPDFDNFYQDEETFGGYTTNIYGDNGGYTPALHQPFYTAPFPLPDSPNWEYQRPTSFPIHPRRIQGYRPHQYGTHPFAGQGLPELTDNNEQEGGSNDPPQPTNEERLEKARYQSQVNCDAYNLLR</sequence>
<evidence type="ECO:0000313" key="3">
    <source>
        <dbReference type="EMBL" id="SJK99898.1"/>
    </source>
</evidence>
<feature type="transmembrane region" description="Helical" evidence="2">
    <location>
        <begin position="6"/>
        <end position="32"/>
    </location>
</feature>
<organism evidence="3 4">
    <name type="scientific">Armillaria ostoyae</name>
    <name type="common">Armillaria root rot fungus</name>
    <dbReference type="NCBI Taxonomy" id="47428"/>
    <lineage>
        <taxon>Eukaryota</taxon>
        <taxon>Fungi</taxon>
        <taxon>Dikarya</taxon>
        <taxon>Basidiomycota</taxon>
        <taxon>Agaricomycotina</taxon>
        <taxon>Agaricomycetes</taxon>
        <taxon>Agaricomycetidae</taxon>
        <taxon>Agaricales</taxon>
        <taxon>Marasmiineae</taxon>
        <taxon>Physalacriaceae</taxon>
        <taxon>Armillaria</taxon>
    </lineage>
</organism>
<feature type="compositionally biased region" description="Polar residues" evidence="1">
    <location>
        <begin position="82"/>
        <end position="103"/>
    </location>
</feature>
<feature type="region of interest" description="Disordered" evidence="1">
    <location>
        <begin position="66"/>
        <end position="113"/>
    </location>
</feature>
<evidence type="ECO:0000256" key="1">
    <source>
        <dbReference type="SAM" id="MobiDB-lite"/>
    </source>
</evidence>
<reference evidence="4" key="1">
    <citation type="journal article" date="2017" name="Nat. Ecol. Evol.">
        <title>Genome expansion and lineage-specific genetic innovations in the forest pathogenic fungi Armillaria.</title>
        <authorList>
            <person name="Sipos G."/>
            <person name="Prasanna A.N."/>
            <person name="Walter M.C."/>
            <person name="O'Connor E."/>
            <person name="Balint B."/>
            <person name="Krizsan K."/>
            <person name="Kiss B."/>
            <person name="Hess J."/>
            <person name="Varga T."/>
            <person name="Slot J."/>
            <person name="Riley R."/>
            <person name="Boka B."/>
            <person name="Rigling D."/>
            <person name="Barry K."/>
            <person name="Lee J."/>
            <person name="Mihaltcheva S."/>
            <person name="LaButti K."/>
            <person name="Lipzen A."/>
            <person name="Waldron R."/>
            <person name="Moloney N.M."/>
            <person name="Sperisen C."/>
            <person name="Kredics L."/>
            <person name="Vagvoelgyi C."/>
            <person name="Patrignani A."/>
            <person name="Fitzpatrick D."/>
            <person name="Nagy I."/>
            <person name="Doyle S."/>
            <person name="Anderson J.B."/>
            <person name="Grigoriev I.V."/>
            <person name="Gueldener U."/>
            <person name="Muensterkoetter M."/>
            <person name="Nagy L.G."/>
        </authorList>
    </citation>
    <scope>NUCLEOTIDE SEQUENCE [LARGE SCALE GENOMIC DNA]</scope>
    <source>
        <strain evidence="4">C18/9</strain>
    </source>
</reference>
<name>A0A284QTU4_ARMOS</name>
<feature type="compositionally biased region" description="Polar residues" evidence="1">
    <location>
        <begin position="244"/>
        <end position="269"/>
    </location>
</feature>
<evidence type="ECO:0000256" key="2">
    <source>
        <dbReference type="SAM" id="Phobius"/>
    </source>
</evidence>